<evidence type="ECO:0000256" key="3">
    <source>
        <dbReference type="ARBA" id="ARBA00022737"/>
    </source>
</evidence>
<keyword evidence="6 7" id="KW-0804">Transcription</keyword>
<organism evidence="9 10">
    <name type="scientific">Ectothiorhodospira mobilis</name>
    <dbReference type="NCBI Taxonomy" id="195064"/>
    <lineage>
        <taxon>Bacteria</taxon>
        <taxon>Pseudomonadati</taxon>
        <taxon>Pseudomonadota</taxon>
        <taxon>Gammaproteobacteria</taxon>
        <taxon>Chromatiales</taxon>
        <taxon>Ectothiorhodospiraceae</taxon>
        <taxon>Ectothiorhodospira</taxon>
    </lineage>
</organism>
<comment type="subcellular location">
    <subcellularLocation>
        <location evidence="7">Cytoplasm</location>
        <location evidence="7">Nucleoid</location>
    </subcellularLocation>
</comment>
<dbReference type="RefSeq" id="WP_090484931.1">
    <property type="nucleotide sequence ID" value="NZ_FOUO01000007.1"/>
</dbReference>
<comment type="similarity">
    <text evidence="7">Belongs to the MraZ family.</text>
</comment>
<evidence type="ECO:0000256" key="4">
    <source>
        <dbReference type="ARBA" id="ARBA00023015"/>
    </source>
</evidence>
<dbReference type="GO" id="GO:0003700">
    <property type="term" value="F:DNA-binding transcription factor activity"/>
    <property type="evidence" value="ECO:0007669"/>
    <property type="project" value="UniProtKB-UniRule"/>
</dbReference>
<dbReference type="CDD" id="cd16321">
    <property type="entry name" value="MraZ_C"/>
    <property type="match status" value="1"/>
</dbReference>
<evidence type="ECO:0000256" key="6">
    <source>
        <dbReference type="ARBA" id="ARBA00023163"/>
    </source>
</evidence>
<comment type="subunit">
    <text evidence="7">Forms oligomers.</text>
</comment>
<dbReference type="GO" id="GO:0000976">
    <property type="term" value="F:transcription cis-regulatory region binding"/>
    <property type="evidence" value="ECO:0007669"/>
    <property type="project" value="TreeGrafter"/>
</dbReference>
<dbReference type="InterPro" id="IPR007159">
    <property type="entry name" value="SpoVT-AbrB_dom"/>
</dbReference>
<keyword evidence="2 7" id="KW-0963">Cytoplasm</keyword>
<dbReference type="InterPro" id="IPR037914">
    <property type="entry name" value="SpoVT-AbrB_sf"/>
</dbReference>
<evidence type="ECO:0000256" key="1">
    <source>
        <dbReference type="ARBA" id="ARBA00013860"/>
    </source>
</evidence>
<dbReference type="PANTHER" id="PTHR34701:SF1">
    <property type="entry name" value="TRANSCRIPTIONAL REGULATOR MRAZ"/>
    <property type="match status" value="1"/>
</dbReference>
<dbReference type="InterPro" id="IPR038619">
    <property type="entry name" value="MraZ_sf"/>
</dbReference>
<keyword evidence="4 7" id="KW-0805">Transcription regulation</keyword>
<dbReference type="EMBL" id="FOUO01000007">
    <property type="protein sequence ID" value="SFM49320.1"/>
    <property type="molecule type" value="Genomic_DNA"/>
</dbReference>
<dbReference type="InterPro" id="IPR020603">
    <property type="entry name" value="MraZ_dom"/>
</dbReference>
<dbReference type="PROSITE" id="PS51740">
    <property type="entry name" value="SPOVT_ABRB"/>
    <property type="match status" value="2"/>
</dbReference>
<dbReference type="NCBIfam" id="TIGR00242">
    <property type="entry name" value="division/cell wall cluster transcriptional repressor MraZ"/>
    <property type="match status" value="1"/>
</dbReference>
<evidence type="ECO:0000256" key="2">
    <source>
        <dbReference type="ARBA" id="ARBA00022490"/>
    </source>
</evidence>
<proteinExistence type="inferred from homology"/>
<dbReference type="Pfam" id="PF02381">
    <property type="entry name" value="MraZ"/>
    <property type="match status" value="2"/>
</dbReference>
<keyword evidence="10" id="KW-1185">Reference proteome</keyword>
<accession>A0A1I4RBI0</accession>
<dbReference type="CDD" id="cd16320">
    <property type="entry name" value="MraZ_N"/>
    <property type="match status" value="1"/>
</dbReference>
<dbReference type="OrthoDB" id="9807753at2"/>
<dbReference type="InterPro" id="IPR035642">
    <property type="entry name" value="MraZ_N"/>
</dbReference>
<dbReference type="InterPro" id="IPR003444">
    <property type="entry name" value="MraZ"/>
</dbReference>
<dbReference type="STRING" id="195064.SAMN05421721_10749"/>
<keyword evidence="5 7" id="KW-0238">DNA-binding</keyword>
<dbReference type="GO" id="GO:0009295">
    <property type="term" value="C:nucleoid"/>
    <property type="evidence" value="ECO:0007669"/>
    <property type="project" value="UniProtKB-SubCell"/>
</dbReference>
<evidence type="ECO:0000313" key="9">
    <source>
        <dbReference type="EMBL" id="SFM49320.1"/>
    </source>
</evidence>
<reference evidence="9 10" key="1">
    <citation type="submission" date="2016-10" db="EMBL/GenBank/DDBJ databases">
        <authorList>
            <person name="de Groot N.N."/>
        </authorList>
    </citation>
    <scope>NUCLEOTIDE SEQUENCE [LARGE SCALE GENOMIC DNA]</scope>
    <source>
        <strain evidence="9 10">DSM 4180</strain>
    </source>
</reference>
<dbReference type="SUPFAM" id="SSF89447">
    <property type="entry name" value="AbrB/MazE/MraZ-like"/>
    <property type="match status" value="1"/>
</dbReference>
<dbReference type="GO" id="GO:2000143">
    <property type="term" value="P:negative regulation of DNA-templated transcription initiation"/>
    <property type="evidence" value="ECO:0007669"/>
    <property type="project" value="TreeGrafter"/>
</dbReference>
<keyword evidence="3" id="KW-0677">Repeat</keyword>
<dbReference type="InterPro" id="IPR035644">
    <property type="entry name" value="MraZ_C"/>
</dbReference>
<name>A0A1I4RBI0_ECTMO</name>
<gene>
    <name evidence="7" type="primary">mraZ</name>
    <name evidence="9" type="ORF">SAMN05421721_10749</name>
</gene>
<dbReference type="Gene3D" id="3.40.1550.20">
    <property type="entry name" value="Transcriptional regulator MraZ domain"/>
    <property type="match status" value="1"/>
</dbReference>
<protein>
    <recommendedName>
        <fullName evidence="1 7">Transcriptional regulator MraZ</fullName>
    </recommendedName>
</protein>
<dbReference type="HAMAP" id="MF_01008">
    <property type="entry name" value="MraZ"/>
    <property type="match status" value="1"/>
</dbReference>
<evidence type="ECO:0000256" key="7">
    <source>
        <dbReference type="HAMAP-Rule" id="MF_01008"/>
    </source>
</evidence>
<dbReference type="AlphaFoldDB" id="A0A1I4RBI0"/>
<dbReference type="Proteomes" id="UP000199556">
    <property type="component" value="Unassembled WGS sequence"/>
</dbReference>
<sequence length="150" mass="17585">MFRGVTNLNLDAKGRMAMPHRYRDRLTQTCEGHLIVTVDRDGCLLVYPLPEWERIEQALMSRPNVDRRVRRLQRLLVGHATECDLDGQGRILLPTPLREYAGLEKRVVLVGQGNKFELWDEETWVRRRDQWFREEEDEGEPGEGLDTLTL</sequence>
<dbReference type="GO" id="GO:0005737">
    <property type="term" value="C:cytoplasm"/>
    <property type="evidence" value="ECO:0007669"/>
    <property type="project" value="UniProtKB-UniRule"/>
</dbReference>
<feature type="domain" description="SpoVT-AbrB" evidence="8">
    <location>
        <begin position="80"/>
        <end position="123"/>
    </location>
</feature>
<evidence type="ECO:0000259" key="8">
    <source>
        <dbReference type="PROSITE" id="PS51740"/>
    </source>
</evidence>
<evidence type="ECO:0000313" key="10">
    <source>
        <dbReference type="Proteomes" id="UP000199556"/>
    </source>
</evidence>
<evidence type="ECO:0000256" key="5">
    <source>
        <dbReference type="ARBA" id="ARBA00023125"/>
    </source>
</evidence>
<dbReference type="PANTHER" id="PTHR34701">
    <property type="entry name" value="TRANSCRIPTIONAL REGULATOR MRAZ"/>
    <property type="match status" value="1"/>
</dbReference>
<feature type="domain" description="SpoVT-AbrB" evidence="8">
    <location>
        <begin position="5"/>
        <end position="51"/>
    </location>
</feature>